<sequence length="265" mass="29618">MKTDRYGISGSTLKIIAAISMVLDHVSRIVLTNGIMTHTSYNQISDEQWAILSEASDVLHVLGRIAFPLFCFLIVEGFLHTHDIKKYLRNMLVFAIIAEPIYDFVQTGQLFDLRQQNVMCELLLSLVFLIILEKIQSLSKWKRHIAEFALIVLIALAAEYTKLDGGVYGILLVAAFYLFHDSKAKMLFAAVCAVLLSSCHIVGGGFEFATANVFNPDVAAAVVSLLLINLYNGKRGLKLKYFFYIFYPAHLALLYGVSLIVLNCL</sequence>
<dbReference type="RefSeq" id="WP_161155892.1">
    <property type="nucleotide sequence ID" value="NZ_JBCJBD010000017.1"/>
</dbReference>
<accession>A0A6L8RKE0</accession>
<feature type="transmembrane region" description="Helical" evidence="1">
    <location>
        <begin position="212"/>
        <end position="230"/>
    </location>
</feature>
<comment type="caution">
    <text evidence="2">The sequence shown here is derived from an EMBL/GenBank/DDBJ whole genome shotgun (WGS) entry which is preliminary data.</text>
</comment>
<dbReference type="InterPro" id="IPR008875">
    <property type="entry name" value="TraX"/>
</dbReference>
<organism evidence="2 3">
    <name type="scientific">Collinsella aerofaciens</name>
    <dbReference type="NCBI Taxonomy" id="74426"/>
    <lineage>
        <taxon>Bacteria</taxon>
        <taxon>Bacillati</taxon>
        <taxon>Actinomycetota</taxon>
        <taxon>Coriobacteriia</taxon>
        <taxon>Coriobacteriales</taxon>
        <taxon>Coriobacteriaceae</taxon>
        <taxon>Collinsella</taxon>
    </lineage>
</organism>
<keyword evidence="1" id="KW-0812">Transmembrane</keyword>
<feature type="transmembrane region" description="Helical" evidence="1">
    <location>
        <begin position="58"/>
        <end position="75"/>
    </location>
</feature>
<evidence type="ECO:0000313" key="3">
    <source>
        <dbReference type="Proteomes" id="UP000481598"/>
    </source>
</evidence>
<evidence type="ECO:0000313" key="2">
    <source>
        <dbReference type="EMBL" id="MZJ86238.1"/>
    </source>
</evidence>
<reference evidence="2 3" key="1">
    <citation type="journal article" date="2019" name="Nat. Med.">
        <title>A library of human gut bacterial isolates paired with longitudinal multiomics data enables mechanistic microbiome research.</title>
        <authorList>
            <person name="Poyet M."/>
            <person name="Groussin M."/>
            <person name="Gibbons S.M."/>
            <person name="Avila-Pacheco J."/>
            <person name="Jiang X."/>
            <person name="Kearney S.M."/>
            <person name="Perrotta A.R."/>
            <person name="Berdy B."/>
            <person name="Zhao S."/>
            <person name="Lieberman T.D."/>
            <person name="Swanson P.K."/>
            <person name="Smith M."/>
            <person name="Roesemann S."/>
            <person name="Alexander J.E."/>
            <person name="Rich S.A."/>
            <person name="Livny J."/>
            <person name="Vlamakis H."/>
            <person name="Clish C."/>
            <person name="Bullock K."/>
            <person name="Deik A."/>
            <person name="Scott J."/>
            <person name="Pierce K.A."/>
            <person name="Xavier R.J."/>
            <person name="Alm E.J."/>
        </authorList>
    </citation>
    <scope>NUCLEOTIDE SEQUENCE [LARGE SCALE GENOMIC DNA]</scope>
    <source>
        <strain evidence="2 3">BIOML-A10</strain>
    </source>
</reference>
<feature type="transmembrane region" description="Helical" evidence="1">
    <location>
        <begin position="242"/>
        <end position="262"/>
    </location>
</feature>
<gene>
    <name evidence="2" type="ORF">GT635_07205</name>
</gene>
<keyword evidence="1" id="KW-0472">Membrane</keyword>
<proteinExistence type="predicted"/>
<feature type="transmembrane region" description="Helical" evidence="1">
    <location>
        <begin position="12"/>
        <end position="31"/>
    </location>
</feature>
<dbReference type="EMBL" id="WWTB01000014">
    <property type="protein sequence ID" value="MZJ86238.1"/>
    <property type="molecule type" value="Genomic_DNA"/>
</dbReference>
<protein>
    <submittedName>
        <fullName evidence="2">Pilus assembly protein</fullName>
    </submittedName>
</protein>
<keyword evidence="1" id="KW-1133">Transmembrane helix</keyword>
<evidence type="ECO:0000256" key="1">
    <source>
        <dbReference type="SAM" id="Phobius"/>
    </source>
</evidence>
<dbReference type="AlphaFoldDB" id="A0A6L8RKE0"/>
<dbReference type="Pfam" id="PF05857">
    <property type="entry name" value="TraX"/>
    <property type="match status" value="1"/>
</dbReference>
<dbReference type="Proteomes" id="UP000481598">
    <property type="component" value="Unassembled WGS sequence"/>
</dbReference>
<name>A0A6L8RKE0_9ACTN</name>
<feature type="transmembrane region" description="Helical" evidence="1">
    <location>
        <begin position="187"/>
        <end position="206"/>
    </location>
</feature>